<keyword evidence="1" id="KW-0472">Membrane</keyword>
<dbReference type="EMBL" id="CP032626">
    <property type="protein sequence ID" value="AYF92249.1"/>
    <property type="molecule type" value="Genomic_DNA"/>
</dbReference>
<sequence length="165" mass="18201">MKHKNDKIAPLLLFSLVPISQLIAYFSIAKSEAALAVIKSIQDGLSFSNTQMTILEFIMISIYSVILFTIMFLINSVVLNVSEDRDLTALFLSLILSIGMSNLFKIIDSDYLHTPFSTLIPAIIHLIVVTLSYYSFAKDKKGTALVALVSLLINVVPAIIIHINA</sequence>
<protein>
    <recommendedName>
        <fullName evidence="4">Yip1 domain-containing protein</fullName>
    </recommendedName>
</protein>
<keyword evidence="3" id="KW-1185">Reference proteome</keyword>
<dbReference type="AlphaFoldDB" id="A0A387ASA2"/>
<dbReference type="Proteomes" id="UP000272003">
    <property type="component" value="Chromosome"/>
</dbReference>
<dbReference type="OrthoDB" id="9992399at2"/>
<evidence type="ECO:0000256" key="1">
    <source>
        <dbReference type="SAM" id="Phobius"/>
    </source>
</evidence>
<feature type="transmembrane region" description="Helical" evidence="1">
    <location>
        <begin position="57"/>
        <end position="75"/>
    </location>
</feature>
<proteinExistence type="predicted"/>
<evidence type="ECO:0000313" key="2">
    <source>
        <dbReference type="EMBL" id="AYF92249.1"/>
    </source>
</evidence>
<dbReference type="KEGG" id="abom:D7I45_01460"/>
<gene>
    <name evidence="2" type="ORF">D7I45_01460</name>
</gene>
<feature type="transmembrane region" description="Helical" evidence="1">
    <location>
        <begin position="87"/>
        <end position="107"/>
    </location>
</feature>
<organism evidence="2 3">
    <name type="scientific">Apilactobacillus bombintestini</name>
    <dbReference type="NCBI Taxonomy" id="2419772"/>
    <lineage>
        <taxon>Bacteria</taxon>
        <taxon>Bacillati</taxon>
        <taxon>Bacillota</taxon>
        <taxon>Bacilli</taxon>
        <taxon>Lactobacillales</taxon>
        <taxon>Lactobacillaceae</taxon>
        <taxon>Apilactobacillus</taxon>
    </lineage>
</organism>
<keyword evidence="1" id="KW-1133">Transmembrane helix</keyword>
<feature type="transmembrane region" description="Helical" evidence="1">
    <location>
        <begin position="144"/>
        <end position="163"/>
    </location>
</feature>
<name>A0A387ASA2_9LACO</name>
<feature type="transmembrane region" description="Helical" evidence="1">
    <location>
        <begin position="119"/>
        <end position="137"/>
    </location>
</feature>
<keyword evidence="1" id="KW-0812">Transmembrane</keyword>
<evidence type="ECO:0000313" key="3">
    <source>
        <dbReference type="Proteomes" id="UP000272003"/>
    </source>
</evidence>
<evidence type="ECO:0008006" key="4">
    <source>
        <dbReference type="Google" id="ProtNLM"/>
    </source>
</evidence>
<dbReference type="RefSeq" id="WP_120784023.1">
    <property type="nucleotide sequence ID" value="NZ_CP032626.1"/>
</dbReference>
<accession>A0A387ASA2</accession>
<reference evidence="2 3" key="1">
    <citation type="submission" date="2018-09" db="EMBL/GenBank/DDBJ databases">
        <title>Genome sequencing of strain BHWM-4.</title>
        <authorList>
            <person name="Heo J."/>
            <person name="Kim S.-J."/>
            <person name="Kwon S.-W."/>
        </authorList>
    </citation>
    <scope>NUCLEOTIDE SEQUENCE [LARGE SCALE GENOMIC DNA]</scope>
    <source>
        <strain evidence="2 3">BHWM-4</strain>
    </source>
</reference>